<dbReference type="SUPFAM" id="SSF52210">
    <property type="entry name" value="Succinyl-CoA synthetase domains"/>
    <property type="match status" value="1"/>
</dbReference>
<name>X0Y2J2_9ZZZZ</name>
<reference evidence="1" key="1">
    <citation type="journal article" date="2014" name="Front. Microbiol.">
        <title>High frequency of phylogenetically diverse reductive dehalogenase-homologous genes in deep subseafloor sedimentary metagenomes.</title>
        <authorList>
            <person name="Kawai M."/>
            <person name="Futagami T."/>
            <person name="Toyoda A."/>
            <person name="Takaki Y."/>
            <person name="Nishi S."/>
            <person name="Hori S."/>
            <person name="Arai W."/>
            <person name="Tsubouchi T."/>
            <person name="Morono Y."/>
            <person name="Uchiyama I."/>
            <person name="Ito T."/>
            <person name="Fujiyama A."/>
            <person name="Inagaki F."/>
            <person name="Takami H."/>
        </authorList>
    </citation>
    <scope>NUCLEOTIDE SEQUENCE</scope>
    <source>
        <strain evidence="1">Expedition CK06-06</strain>
    </source>
</reference>
<dbReference type="AlphaFoldDB" id="X0Y2J2"/>
<organism evidence="1">
    <name type="scientific">marine sediment metagenome</name>
    <dbReference type="NCBI Taxonomy" id="412755"/>
    <lineage>
        <taxon>unclassified sequences</taxon>
        <taxon>metagenomes</taxon>
        <taxon>ecological metagenomes</taxon>
    </lineage>
</organism>
<evidence type="ECO:0000313" key="1">
    <source>
        <dbReference type="EMBL" id="GAG49925.1"/>
    </source>
</evidence>
<accession>X0Y2J2</accession>
<dbReference type="Gene3D" id="3.40.50.261">
    <property type="entry name" value="Succinyl-CoA synthetase domains"/>
    <property type="match status" value="1"/>
</dbReference>
<sequence length="53" mass="5572">MRQQKTGEERRAIELGLNGFVSLEGEVGLLASGAGLGMATMDLLEDVGLRPAN</sequence>
<dbReference type="InterPro" id="IPR016102">
    <property type="entry name" value="Succinyl-CoA_synth-like"/>
</dbReference>
<gene>
    <name evidence="1" type="ORF">S01H1_85393</name>
</gene>
<proteinExistence type="predicted"/>
<dbReference type="EMBL" id="BARS01058630">
    <property type="protein sequence ID" value="GAG49925.1"/>
    <property type="molecule type" value="Genomic_DNA"/>
</dbReference>
<feature type="non-terminal residue" evidence="1">
    <location>
        <position position="53"/>
    </location>
</feature>
<protein>
    <submittedName>
        <fullName evidence="1">Uncharacterized protein</fullName>
    </submittedName>
</protein>
<comment type="caution">
    <text evidence="1">The sequence shown here is derived from an EMBL/GenBank/DDBJ whole genome shotgun (WGS) entry which is preliminary data.</text>
</comment>